<evidence type="ECO:0000313" key="3">
    <source>
        <dbReference type="Proteomes" id="UP001596022"/>
    </source>
</evidence>
<reference evidence="3" key="1">
    <citation type="journal article" date="2019" name="Int. J. Syst. Evol. Microbiol.">
        <title>The Global Catalogue of Microorganisms (GCM) 10K type strain sequencing project: providing services to taxonomists for standard genome sequencing and annotation.</title>
        <authorList>
            <consortium name="The Broad Institute Genomics Platform"/>
            <consortium name="The Broad Institute Genome Sequencing Center for Infectious Disease"/>
            <person name="Wu L."/>
            <person name="Ma J."/>
        </authorList>
    </citation>
    <scope>NUCLEOTIDE SEQUENCE [LARGE SCALE GENOMIC DNA]</scope>
    <source>
        <strain evidence="3">CGMCC 1.16306</strain>
    </source>
</reference>
<name>A0ABV9GM16_9BACL</name>
<dbReference type="RefSeq" id="WP_376844926.1">
    <property type="nucleotide sequence ID" value="NZ_JBHSFW010000001.1"/>
</dbReference>
<dbReference type="EMBL" id="JBHSFW010000001">
    <property type="protein sequence ID" value="MFC4617911.1"/>
    <property type="molecule type" value="Genomic_DNA"/>
</dbReference>
<proteinExistence type="predicted"/>
<protein>
    <submittedName>
        <fullName evidence="2">Glycerophosphodiester phosphodiesterase</fullName>
    </submittedName>
</protein>
<dbReference type="PROSITE" id="PS51704">
    <property type="entry name" value="GP_PDE"/>
    <property type="match status" value="1"/>
</dbReference>
<accession>A0ABV9GM16</accession>
<dbReference type="Gene3D" id="3.20.20.190">
    <property type="entry name" value="Phosphatidylinositol (PI) phosphodiesterase"/>
    <property type="match status" value="1"/>
</dbReference>
<dbReference type="SUPFAM" id="SSF51695">
    <property type="entry name" value="PLC-like phosphodiesterases"/>
    <property type="match status" value="1"/>
</dbReference>
<evidence type="ECO:0000259" key="1">
    <source>
        <dbReference type="PROSITE" id="PS51704"/>
    </source>
</evidence>
<keyword evidence="3" id="KW-1185">Reference proteome</keyword>
<dbReference type="InterPro" id="IPR030395">
    <property type="entry name" value="GP_PDE_dom"/>
</dbReference>
<evidence type="ECO:0000313" key="2">
    <source>
        <dbReference type="EMBL" id="MFC4617911.1"/>
    </source>
</evidence>
<dbReference type="Proteomes" id="UP001596022">
    <property type="component" value="Unassembled WGS sequence"/>
</dbReference>
<dbReference type="PANTHER" id="PTHR46211">
    <property type="entry name" value="GLYCEROPHOSPHORYL DIESTER PHOSPHODIESTERASE"/>
    <property type="match status" value="1"/>
</dbReference>
<comment type="caution">
    <text evidence="2">The sequence shown here is derived from an EMBL/GenBank/DDBJ whole genome shotgun (WGS) entry which is preliminary data.</text>
</comment>
<organism evidence="2 3">
    <name type="scientific">Camelliibacillus cellulosilyticus</name>
    <dbReference type="NCBI Taxonomy" id="2174486"/>
    <lineage>
        <taxon>Bacteria</taxon>
        <taxon>Bacillati</taxon>
        <taxon>Bacillota</taxon>
        <taxon>Bacilli</taxon>
        <taxon>Bacillales</taxon>
        <taxon>Sporolactobacillaceae</taxon>
        <taxon>Camelliibacillus</taxon>
    </lineage>
</organism>
<feature type="domain" description="GP-PDE" evidence="1">
    <location>
        <begin position="3"/>
        <end position="239"/>
    </location>
</feature>
<dbReference type="Pfam" id="PF03009">
    <property type="entry name" value="GDPD"/>
    <property type="match status" value="1"/>
</dbReference>
<gene>
    <name evidence="2" type="ORF">ACFO4N_04105</name>
</gene>
<dbReference type="PANTHER" id="PTHR46211:SF1">
    <property type="entry name" value="GLYCEROPHOSPHODIESTER PHOSPHODIESTERASE, CYTOPLASMIC"/>
    <property type="match status" value="1"/>
</dbReference>
<dbReference type="CDD" id="cd08563">
    <property type="entry name" value="GDPD_TtGDE_like"/>
    <property type="match status" value="1"/>
</dbReference>
<sequence>MTTKIIAHRGASSKCPENTMMAFKQAERDGADGIELDLHLTRDRIPVVIHDETVDRTTDGYGFIKDYTVSGLKKLSAGRWKGWKFRNADIPTFEEVLEWIQTTKLLLVIEFKNNLFPYKGLENLTLDLIDRYGMADRTIYSSFNHDSLMKLKKIDQSVETAPLYSKPITDPARYVKSLGASGIHPYYRITTQPLVQMMHNHHFKVRPYTVNAPHIMDALLKWGVDGLITDQPALAHKMRKQQVRPI</sequence>
<dbReference type="InterPro" id="IPR017946">
    <property type="entry name" value="PLC-like_Pdiesterase_TIM-brl"/>
</dbReference>